<dbReference type="Gene3D" id="2.40.30.20">
    <property type="match status" value="1"/>
</dbReference>
<proteinExistence type="predicted"/>
<dbReference type="EMBL" id="JAGKQQ010000001">
    <property type="protein sequence ID" value="MBP3955384.1"/>
    <property type="molecule type" value="Genomic_DNA"/>
</dbReference>
<evidence type="ECO:0000256" key="2">
    <source>
        <dbReference type="SAM" id="SignalP"/>
    </source>
</evidence>
<feature type="domain" description="Tip attachment protein J" evidence="3">
    <location>
        <begin position="399"/>
        <end position="556"/>
    </location>
</feature>
<feature type="signal peptide" evidence="2">
    <location>
        <begin position="1"/>
        <end position="19"/>
    </location>
</feature>
<dbReference type="RefSeq" id="WP_210653466.1">
    <property type="nucleotide sequence ID" value="NZ_JAGKQQ010000001.1"/>
</dbReference>
<organism evidence="4 5">
    <name type="scientific">Gemmata palustris</name>
    <dbReference type="NCBI Taxonomy" id="2822762"/>
    <lineage>
        <taxon>Bacteria</taxon>
        <taxon>Pseudomonadati</taxon>
        <taxon>Planctomycetota</taxon>
        <taxon>Planctomycetia</taxon>
        <taxon>Gemmatales</taxon>
        <taxon>Gemmataceae</taxon>
        <taxon>Gemmata</taxon>
    </lineage>
</organism>
<dbReference type="Pfam" id="PF13550">
    <property type="entry name" value="Phage-tail_3"/>
    <property type="match status" value="1"/>
</dbReference>
<gene>
    <name evidence="4" type="ORF">J8F10_08835</name>
</gene>
<evidence type="ECO:0000256" key="1">
    <source>
        <dbReference type="SAM" id="Phobius"/>
    </source>
</evidence>
<evidence type="ECO:0000313" key="4">
    <source>
        <dbReference type="EMBL" id="MBP3955384.1"/>
    </source>
</evidence>
<keyword evidence="5" id="KW-1185">Reference proteome</keyword>
<keyword evidence="1" id="KW-0472">Membrane</keyword>
<keyword evidence="1" id="KW-1133">Transmembrane helix</keyword>
<dbReference type="InterPro" id="IPR032876">
    <property type="entry name" value="J_dom"/>
</dbReference>
<dbReference type="InterPro" id="IPR023366">
    <property type="entry name" value="ATP_synth_asu-like_sf"/>
</dbReference>
<evidence type="ECO:0000259" key="3">
    <source>
        <dbReference type="Pfam" id="PF13550"/>
    </source>
</evidence>
<dbReference type="Proteomes" id="UP000676565">
    <property type="component" value="Unassembled WGS sequence"/>
</dbReference>
<protein>
    <recommendedName>
        <fullName evidence="3">Tip attachment protein J domain-containing protein</fullName>
    </recommendedName>
</protein>
<reference evidence="4 5" key="1">
    <citation type="submission" date="2021-04" db="EMBL/GenBank/DDBJ databases">
        <authorList>
            <person name="Ivanova A."/>
        </authorList>
    </citation>
    <scope>NUCLEOTIDE SEQUENCE [LARGE SCALE GENOMIC DNA]</scope>
    <source>
        <strain evidence="4 5">G18</strain>
    </source>
</reference>
<feature type="chain" id="PRO_5045167439" description="Tip attachment protein J domain-containing protein" evidence="2">
    <location>
        <begin position="20"/>
        <end position="746"/>
    </location>
</feature>
<accession>A0ABS5BNY0</accession>
<name>A0ABS5BNY0_9BACT</name>
<feature type="transmembrane region" description="Helical" evidence="1">
    <location>
        <begin position="37"/>
        <end position="61"/>
    </location>
</feature>
<keyword evidence="2" id="KW-0732">Signal</keyword>
<keyword evidence="1" id="KW-0812">Transmembrane</keyword>
<evidence type="ECO:0000313" key="5">
    <source>
        <dbReference type="Proteomes" id="UP000676565"/>
    </source>
</evidence>
<comment type="caution">
    <text evidence="4">The sequence shown here is derived from an EMBL/GenBank/DDBJ whole genome shotgun (WGS) entry which is preliminary data.</text>
</comment>
<sequence length="746" mass="78808">MPPAIPIIAAAAGYAAANAAAGAITLAAFGAGVGSFGAAITIGTIASGVIGLGVAAAINAVGTRAVSNKPKAAGNFTQTAEGQKVMLRTSVESHKIIYGESRVSGPLLFAASTDSGPVPSGAPVSGTNVMLHLVIALAGHEVESIDTIYLDDKPITLNADGYATNLPYAYLPVGTALTASISSAVRNNEVVTVTTSSAHGFTAGDQVDVTVNTDGSMSGNFIILATPTSTTFTYSNGGPNVSASGGTATDNTISGTQNSYVRVKKHTGAIGQDADADLVAEVADWDSSHRLNGIAYIYVRLQFSREVFSSIPNFSAVVRGKKLYDPRDGITAYSTNSALCIRDYLTSDYGFECAADEINDDFFEAAANACDEDVALTSGGTQKRYTTNGVVDTAIAPLDNLNALVASMAGTVTYVQGKFRAYAGTYDAPAGDIDLDMLAGEIEIITRTPRQQLFNAVKGTYVDPARRWQATDFPFVINPTYQEQDGNQQIFRDIQLPFTSHPEAAQRIAKVILEQARQGIIVDLTLNHHALQFAVWDTVRFTNAPVGWENKVFRLRKMSTTGLGPIQVTLQEESSASYEWANGEATVLDPAPDTNLPNPQIVSAPSGLAYSSRAVAASGGISVYNLVALWNPHPDIFVQQGGQIETRYKLSSETEWRPSFFVRGELTAADIITSSLGESYDIGIRAVNTAGRPSNWTTLTNCVIGSSGGVSITNDWGDWTTSPGATLDYGDFTTPPSVTDDWGYYS</sequence>